<evidence type="ECO:0000313" key="1">
    <source>
        <dbReference type="EMBL" id="CAG8835433.1"/>
    </source>
</evidence>
<gene>
    <name evidence="1" type="ORF">RPERSI_LOCUS29543</name>
</gene>
<reference evidence="1" key="1">
    <citation type="submission" date="2021-06" db="EMBL/GenBank/DDBJ databases">
        <authorList>
            <person name="Kallberg Y."/>
            <person name="Tangrot J."/>
            <person name="Rosling A."/>
        </authorList>
    </citation>
    <scope>NUCLEOTIDE SEQUENCE</scope>
    <source>
        <strain evidence="1">MA461A</strain>
    </source>
</reference>
<evidence type="ECO:0000313" key="2">
    <source>
        <dbReference type="Proteomes" id="UP000789920"/>
    </source>
</evidence>
<proteinExistence type="predicted"/>
<accession>A0ACA9SCE8</accession>
<protein>
    <submittedName>
        <fullName evidence="1">20205_t:CDS:1</fullName>
    </submittedName>
</protein>
<dbReference type="EMBL" id="CAJVQC010111906">
    <property type="protein sequence ID" value="CAG8835433.1"/>
    <property type="molecule type" value="Genomic_DNA"/>
</dbReference>
<name>A0ACA9SCE8_9GLOM</name>
<feature type="non-terminal residue" evidence="1">
    <location>
        <position position="1"/>
    </location>
</feature>
<sequence>IQIQIQPNTMVEEIDKILKTTQQQIKTARNIENQTAKNQHIKNYSVILHNICTPDNIITEPQEIKTAIQEYFKNWMKLNPTQTELWQE</sequence>
<keyword evidence="2" id="KW-1185">Reference proteome</keyword>
<dbReference type="Proteomes" id="UP000789920">
    <property type="component" value="Unassembled WGS sequence"/>
</dbReference>
<comment type="caution">
    <text evidence="1">The sequence shown here is derived from an EMBL/GenBank/DDBJ whole genome shotgun (WGS) entry which is preliminary data.</text>
</comment>
<organism evidence="1 2">
    <name type="scientific">Racocetra persica</name>
    <dbReference type="NCBI Taxonomy" id="160502"/>
    <lineage>
        <taxon>Eukaryota</taxon>
        <taxon>Fungi</taxon>
        <taxon>Fungi incertae sedis</taxon>
        <taxon>Mucoromycota</taxon>
        <taxon>Glomeromycotina</taxon>
        <taxon>Glomeromycetes</taxon>
        <taxon>Diversisporales</taxon>
        <taxon>Gigasporaceae</taxon>
        <taxon>Racocetra</taxon>
    </lineage>
</organism>